<name>A0A543CQR2_9ACTN</name>
<dbReference type="Gene3D" id="1.10.10.60">
    <property type="entry name" value="Homeodomain-like"/>
    <property type="match status" value="1"/>
</dbReference>
<evidence type="ECO:0000313" key="6">
    <source>
        <dbReference type="Proteomes" id="UP000316096"/>
    </source>
</evidence>
<dbReference type="PROSITE" id="PS01124">
    <property type="entry name" value="HTH_ARAC_FAMILY_2"/>
    <property type="match status" value="1"/>
</dbReference>
<protein>
    <submittedName>
        <fullName evidence="5">AraC family transcriptional regulator</fullName>
    </submittedName>
</protein>
<keyword evidence="2" id="KW-0238">DNA-binding</keyword>
<dbReference type="GO" id="GO:0003700">
    <property type="term" value="F:DNA-binding transcription factor activity"/>
    <property type="evidence" value="ECO:0007669"/>
    <property type="project" value="InterPro"/>
</dbReference>
<dbReference type="SMART" id="SM00342">
    <property type="entry name" value="HTH_ARAC"/>
    <property type="match status" value="1"/>
</dbReference>
<evidence type="ECO:0000256" key="2">
    <source>
        <dbReference type="ARBA" id="ARBA00023125"/>
    </source>
</evidence>
<feature type="domain" description="HTH araC/xylS-type" evidence="4">
    <location>
        <begin position="193"/>
        <end position="279"/>
    </location>
</feature>
<evidence type="ECO:0000313" key="5">
    <source>
        <dbReference type="EMBL" id="TQL99429.1"/>
    </source>
</evidence>
<dbReference type="Proteomes" id="UP000316096">
    <property type="component" value="Unassembled WGS sequence"/>
</dbReference>
<reference evidence="5 6" key="1">
    <citation type="submission" date="2019-06" db="EMBL/GenBank/DDBJ databases">
        <title>Sequencing the genomes of 1000 actinobacteria strains.</title>
        <authorList>
            <person name="Klenk H.-P."/>
        </authorList>
    </citation>
    <scope>NUCLEOTIDE SEQUENCE [LARGE SCALE GENOMIC DNA]</scope>
    <source>
        <strain evidence="5 6">DSM 102200</strain>
    </source>
</reference>
<comment type="caution">
    <text evidence="5">The sequence shown here is derived from an EMBL/GenBank/DDBJ whole genome shotgun (WGS) entry which is preliminary data.</text>
</comment>
<evidence type="ECO:0000256" key="3">
    <source>
        <dbReference type="ARBA" id="ARBA00023163"/>
    </source>
</evidence>
<sequence length="292" mass="31981">MPDVTLHGYRGRMSGTGLIMERAEVTPPAHLAPFVAHYSGYRYEGLPPGTHHGLPSPYLTIVISLGAPTRTTVMPDPRQAPAEFAALLGGMHTRAALIEHDGSQYGVQLSLTPDGARSLLGMPAGELASTIVPLDGLAHTRMGELIERMGEAHSWPARFAILNEVLSRDLGRLPAPSAELGHAWRLLTSRGGRVRIDDLAREVGWSRRHLGERFTAEYGLSPKEAARVMRFERSKLLLTRRERPALAAVAAACGYYDQAHLAREWNSFIGCPPSVWLTGDDLPFIQDEEVEP</sequence>
<dbReference type="GO" id="GO:0043565">
    <property type="term" value="F:sequence-specific DNA binding"/>
    <property type="evidence" value="ECO:0007669"/>
    <property type="project" value="InterPro"/>
</dbReference>
<dbReference type="InterPro" id="IPR046532">
    <property type="entry name" value="DUF6597"/>
</dbReference>
<dbReference type="PANTHER" id="PTHR46796">
    <property type="entry name" value="HTH-TYPE TRANSCRIPTIONAL ACTIVATOR RHAS-RELATED"/>
    <property type="match status" value="1"/>
</dbReference>
<dbReference type="InterPro" id="IPR050204">
    <property type="entry name" value="AraC_XylS_family_regulators"/>
</dbReference>
<proteinExistence type="predicted"/>
<dbReference type="AlphaFoldDB" id="A0A543CQR2"/>
<accession>A0A543CQR2</accession>
<evidence type="ECO:0000256" key="1">
    <source>
        <dbReference type="ARBA" id="ARBA00023015"/>
    </source>
</evidence>
<dbReference type="PANTHER" id="PTHR46796:SF15">
    <property type="entry name" value="BLL1074 PROTEIN"/>
    <property type="match status" value="1"/>
</dbReference>
<keyword evidence="6" id="KW-1185">Reference proteome</keyword>
<dbReference type="Pfam" id="PF20240">
    <property type="entry name" value="DUF6597"/>
    <property type="match status" value="1"/>
</dbReference>
<keyword evidence="3" id="KW-0804">Transcription</keyword>
<keyword evidence="1" id="KW-0805">Transcription regulation</keyword>
<gene>
    <name evidence="5" type="ORF">FB559_5112</name>
</gene>
<evidence type="ECO:0000259" key="4">
    <source>
        <dbReference type="PROSITE" id="PS01124"/>
    </source>
</evidence>
<dbReference type="Pfam" id="PF12833">
    <property type="entry name" value="HTH_18"/>
    <property type="match status" value="1"/>
</dbReference>
<dbReference type="EMBL" id="VFOZ01000001">
    <property type="protein sequence ID" value="TQL99429.1"/>
    <property type="molecule type" value="Genomic_DNA"/>
</dbReference>
<dbReference type="InterPro" id="IPR018060">
    <property type="entry name" value="HTH_AraC"/>
</dbReference>
<organism evidence="5 6">
    <name type="scientific">Actinoallomurus bryophytorum</name>
    <dbReference type="NCBI Taxonomy" id="1490222"/>
    <lineage>
        <taxon>Bacteria</taxon>
        <taxon>Bacillati</taxon>
        <taxon>Actinomycetota</taxon>
        <taxon>Actinomycetes</taxon>
        <taxon>Streptosporangiales</taxon>
        <taxon>Thermomonosporaceae</taxon>
        <taxon>Actinoallomurus</taxon>
    </lineage>
</organism>